<dbReference type="Proteomes" id="UP001056012">
    <property type="component" value="Chromosome 3"/>
</dbReference>
<dbReference type="AlphaFoldDB" id="A0A9Q8Z7Z9"/>
<evidence type="ECO:0000256" key="1">
    <source>
        <dbReference type="SAM" id="MobiDB-lite"/>
    </source>
</evidence>
<dbReference type="EMBL" id="CP089276">
    <property type="protein sequence ID" value="USP77416.1"/>
    <property type="molecule type" value="Genomic_DNA"/>
</dbReference>
<name>A0A9Q8Z7Z9_CURCL</name>
<protein>
    <submittedName>
        <fullName evidence="2">Uncharacterized protein</fullName>
    </submittedName>
</protein>
<feature type="compositionally biased region" description="Basic residues" evidence="1">
    <location>
        <begin position="347"/>
        <end position="357"/>
    </location>
</feature>
<feature type="compositionally biased region" description="Low complexity" evidence="1">
    <location>
        <begin position="270"/>
        <end position="289"/>
    </location>
</feature>
<organism evidence="2 3">
    <name type="scientific">Curvularia clavata</name>
    <dbReference type="NCBI Taxonomy" id="95742"/>
    <lineage>
        <taxon>Eukaryota</taxon>
        <taxon>Fungi</taxon>
        <taxon>Dikarya</taxon>
        <taxon>Ascomycota</taxon>
        <taxon>Pezizomycotina</taxon>
        <taxon>Dothideomycetes</taxon>
        <taxon>Pleosporomycetidae</taxon>
        <taxon>Pleosporales</taxon>
        <taxon>Pleosporineae</taxon>
        <taxon>Pleosporaceae</taxon>
        <taxon>Curvularia</taxon>
    </lineage>
</organism>
<feature type="compositionally biased region" description="Basic residues" evidence="1">
    <location>
        <begin position="217"/>
        <end position="226"/>
    </location>
</feature>
<accession>A0A9Q8Z7Z9</accession>
<feature type="compositionally biased region" description="Pro residues" evidence="1">
    <location>
        <begin position="290"/>
        <end position="299"/>
    </location>
</feature>
<evidence type="ECO:0000313" key="2">
    <source>
        <dbReference type="EMBL" id="USP77416.1"/>
    </source>
</evidence>
<reference evidence="2" key="1">
    <citation type="submission" date="2021-12" db="EMBL/GenBank/DDBJ databases">
        <title>Curvularia clavata genome.</title>
        <authorList>
            <person name="Cao Y."/>
        </authorList>
    </citation>
    <scope>NUCLEOTIDE SEQUENCE</scope>
    <source>
        <strain evidence="2">Yc1106</strain>
    </source>
</reference>
<evidence type="ECO:0000313" key="3">
    <source>
        <dbReference type="Proteomes" id="UP001056012"/>
    </source>
</evidence>
<feature type="region of interest" description="Disordered" evidence="1">
    <location>
        <begin position="191"/>
        <end position="243"/>
    </location>
</feature>
<feature type="region of interest" description="Disordered" evidence="1">
    <location>
        <begin position="262"/>
        <end position="366"/>
    </location>
</feature>
<feature type="compositionally biased region" description="Basic and acidic residues" evidence="1">
    <location>
        <begin position="227"/>
        <end position="243"/>
    </location>
</feature>
<gene>
    <name evidence="2" type="ORF">yc1106_04690</name>
</gene>
<dbReference type="VEuPathDB" id="FungiDB:yc1106_04690"/>
<feature type="compositionally biased region" description="Polar residues" evidence="1">
    <location>
        <begin position="317"/>
        <end position="331"/>
    </location>
</feature>
<dbReference type="OrthoDB" id="3688146at2759"/>
<sequence>MHLTTVVEHKPPVHAPARLTAKRSVETLEIYEIDNVAEKKEAITGFLSVPTQDRGSRTSTMSSVVSAKSHQGPGAIYIRPSAQLQNMQSISDRDRRLQDAAKFYNSALSLVNSRAVCTPTGTPESISNIPLSTSVYQAHAKLNRSLSSASDFASRRGIQNWAKSSEWVEPCQATEGATEWIEDFLTRKEQADRAEEEQTRNEKREKVTVMRGNSINKFRRRLSRRRTTSDKRSAEPRRGKLDSVDMPEWARAFSWDVRAHDDELRQDGPSNRTSNRSSNRSSNRVSPDRTPSPPPPAPPSSEVAKPSRRSPPALSRFPTSQNPFVPCTPTNPKRRSKHDSPQLSPRTSKHPLQRRSSSKTGSLPKLKSRSVSLIGTDVKKSFSTTVVPILAEGKNSISGFVGKLERLGQGLNLGVVGRKLRWRRKGNGGKWKRNVERMKLEDEDEDSDMGNRE</sequence>
<proteinExistence type="predicted"/>
<feature type="compositionally biased region" description="Basic and acidic residues" evidence="1">
    <location>
        <begin position="191"/>
        <end position="208"/>
    </location>
</feature>
<keyword evidence="3" id="KW-1185">Reference proteome</keyword>